<dbReference type="PANTHER" id="PTHR40661:SF3">
    <property type="entry name" value="FELS-1 PROPHAGE TRANSCRIPTIONAL REGULATOR"/>
    <property type="match status" value="1"/>
</dbReference>
<dbReference type="PROSITE" id="PS50943">
    <property type="entry name" value="HTH_CROC1"/>
    <property type="match status" value="1"/>
</dbReference>
<dbReference type="CDD" id="cd00093">
    <property type="entry name" value="HTH_XRE"/>
    <property type="match status" value="1"/>
</dbReference>
<dbReference type="GO" id="GO:0003677">
    <property type="term" value="F:DNA binding"/>
    <property type="evidence" value="ECO:0007669"/>
    <property type="project" value="UniProtKB-KW"/>
</dbReference>
<evidence type="ECO:0000256" key="2">
    <source>
        <dbReference type="ARBA" id="ARBA00023125"/>
    </source>
</evidence>
<dbReference type="SMART" id="SM00530">
    <property type="entry name" value="HTH_XRE"/>
    <property type="match status" value="1"/>
</dbReference>
<keyword evidence="1" id="KW-0805">Transcription regulation</keyword>
<protein>
    <recommendedName>
        <fullName evidence="4">HTH cro/C1-type domain-containing protein</fullName>
    </recommendedName>
</protein>
<dbReference type="InterPro" id="IPR001387">
    <property type="entry name" value="Cro/C1-type_HTH"/>
</dbReference>
<dbReference type="Pfam" id="PF13443">
    <property type="entry name" value="HTH_26"/>
    <property type="match status" value="1"/>
</dbReference>
<keyword evidence="6" id="KW-1185">Reference proteome</keyword>
<evidence type="ECO:0000256" key="1">
    <source>
        <dbReference type="ARBA" id="ARBA00023015"/>
    </source>
</evidence>
<dbReference type="AlphaFoldDB" id="A0A8D5FU60"/>
<gene>
    <name evidence="5" type="ORF">DGMP_06350</name>
</gene>
<sequence>MTSRNDFAARLQQLIDLKKIDQRKFSKETGISETQISKWLNRVVKSPRRSTIVKIAYFFECNIDWLQTGKGYPYPQNEIKTAEKTLDFGTYKRASDIGKENEKARLLFFKQQCLGFFDELFEFVAEYYGPDKEGVDLFMDDLHKGFANYRDYIREKKAARKNLQTDEQDNLIANQK</sequence>
<evidence type="ECO:0000259" key="4">
    <source>
        <dbReference type="PROSITE" id="PS50943"/>
    </source>
</evidence>
<proteinExistence type="predicted"/>
<evidence type="ECO:0000313" key="5">
    <source>
        <dbReference type="EMBL" id="BCL59942.1"/>
    </source>
</evidence>
<organism evidence="5 6">
    <name type="scientific">Desulfomarina profundi</name>
    <dbReference type="NCBI Taxonomy" id="2772557"/>
    <lineage>
        <taxon>Bacteria</taxon>
        <taxon>Pseudomonadati</taxon>
        <taxon>Thermodesulfobacteriota</taxon>
        <taxon>Desulfobulbia</taxon>
        <taxon>Desulfobulbales</taxon>
        <taxon>Desulfobulbaceae</taxon>
        <taxon>Desulfomarina</taxon>
    </lineage>
</organism>
<feature type="domain" description="HTH cro/C1-type" evidence="4">
    <location>
        <begin position="11"/>
        <end position="66"/>
    </location>
</feature>
<dbReference type="PANTHER" id="PTHR40661">
    <property type="match status" value="1"/>
</dbReference>
<keyword evidence="3" id="KW-0804">Transcription</keyword>
<evidence type="ECO:0000313" key="6">
    <source>
        <dbReference type="Proteomes" id="UP000826725"/>
    </source>
</evidence>
<reference evidence="5" key="1">
    <citation type="submission" date="2020-09" db="EMBL/GenBank/DDBJ databases">
        <title>Desulfogranum mesoprofundum gen. nov., sp. nov., a novel mesophilic, sulfate-reducing chemolithoautotroph isolated from a deep-sea hydrothermal vent chimney in the Suiyo Seamount.</title>
        <authorList>
            <person name="Hashimoto Y."/>
            <person name="Nakagawa S."/>
        </authorList>
    </citation>
    <scope>NUCLEOTIDE SEQUENCE</scope>
    <source>
        <strain evidence="5">KT2</strain>
    </source>
</reference>
<dbReference type="Proteomes" id="UP000826725">
    <property type="component" value="Chromosome"/>
</dbReference>
<evidence type="ECO:0000256" key="3">
    <source>
        <dbReference type="ARBA" id="ARBA00023163"/>
    </source>
</evidence>
<accession>A0A8D5FU60</accession>
<dbReference type="KEGG" id="dbk:DGMP_06350"/>
<name>A0A8D5FU60_9BACT</name>
<keyword evidence="2" id="KW-0238">DNA-binding</keyword>
<dbReference type="EMBL" id="AP024086">
    <property type="protein sequence ID" value="BCL59942.1"/>
    <property type="molecule type" value="Genomic_DNA"/>
</dbReference>